<protein>
    <recommendedName>
        <fullName evidence="3">IPT/TIG domain-containing protein</fullName>
    </recommendedName>
</protein>
<dbReference type="Proteomes" id="UP000284531">
    <property type="component" value="Unassembled WGS sequence"/>
</dbReference>
<proteinExistence type="predicted"/>
<evidence type="ECO:0008006" key="3">
    <source>
        <dbReference type="Google" id="ProtNLM"/>
    </source>
</evidence>
<dbReference type="InterPro" id="IPR015915">
    <property type="entry name" value="Kelch-typ_b-propeller"/>
</dbReference>
<dbReference type="InterPro" id="IPR013783">
    <property type="entry name" value="Ig-like_fold"/>
</dbReference>
<evidence type="ECO:0000313" key="2">
    <source>
        <dbReference type="Proteomes" id="UP000284531"/>
    </source>
</evidence>
<organism evidence="1 2">
    <name type="scientific">Marinifilum flexuosum</name>
    <dbReference type="NCBI Taxonomy" id="1117708"/>
    <lineage>
        <taxon>Bacteria</taxon>
        <taxon>Pseudomonadati</taxon>
        <taxon>Bacteroidota</taxon>
        <taxon>Bacteroidia</taxon>
        <taxon>Marinilabiliales</taxon>
        <taxon>Marinifilaceae</taxon>
    </lineage>
</organism>
<dbReference type="SUPFAM" id="SSF117281">
    <property type="entry name" value="Kelch motif"/>
    <property type="match status" value="1"/>
</dbReference>
<dbReference type="RefSeq" id="WP_120238259.1">
    <property type="nucleotide sequence ID" value="NZ_RAPQ01000008.1"/>
</dbReference>
<keyword evidence="2" id="KW-1185">Reference proteome</keyword>
<name>A0A419X6H3_9BACT</name>
<dbReference type="AlphaFoldDB" id="A0A419X6H3"/>
<dbReference type="OrthoDB" id="1113849at2"/>
<sequence>MKKRLIILTILCCFFITCNKSDDDISIPIIETLSVDESNHIGVWVTGSLRKPQNGFIQDHGFVFYPYRYYYDKPDFNSVSKFTLGSSNQNSFTFEGVYAKDFVKDRKYAVRAFAKFNDQVYYGEEIEFVSHVESELNLSFKPDTVNIGDTISISGLYLNPRNWVDSIGFDNINVMPFAVSDTAMKAIVPQGLKKNQFKLKINVANTDVYTNNTLTINPPRIDSVSQSKVVSLNEIDIYGINFSTVGEVKIGGKSVNSYNYKMKIVSDSLLKIRIPREISSGELSTTFKYLDQEITYDGIFEGILPTIHSFYPKEVWYNDTLFIKGKNLTLVYNFNHPLTNHYNLNNTVFSRTDSLIKLIIKEPFSKGKIQAKYNDEIVYSEEDVQWLSPSINSISKHTIYAQDHLILYGRNFIRGMTIHIGDAKHYNMVMDSIKASFLPNAKAGEYNIRLSHEQNAFDTITNIKIKVLSPEIIDVNPKTFTRNQKIHISTKNINPEHNPEFSIANQSCEIIERIGDDFIIKYNPIEKMEGETKLTIKHGLASFTFNEELNLHDPWEYVGSTKFYGNAEYIGMWNEKPTLIDKGRRVMQFSPSNENWSVYSEINIPEYLITSAIHNDDLMLVYHNNKKQISSYSMLNKKLNVLDNSGIQNYLEEVYSFTFDNSFYIGSGTSLAKFDFEKQSWTAQSFPYENVDYSDPSICFVSNNTLYVMFTWAVSGGNEFKKFWKCNLETKKWTKLSNKIPDFREDRTSVFYNGNAYIIHEGANSKRGFHVYNPEQDKWTEYAPPPGIGNKYHTFIVDDYLYFACYDWKPNAYSTYKIHLNQLVSINNN</sequence>
<dbReference type="Gene3D" id="2.120.10.80">
    <property type="entry name" value="Kelch-type beta propeller"/>
    <property type="match status" value="1"/>
</dbReference>
<dbReference type="EMBL" id="RAPQ01000008">
    <property type="protein sequence ID" value="RKE03364.1"/>
    <property type="molecule type" value="Genomic_DNA"/>
</dbReference>
<accession>A0A419X6H3</accession>
<comment type="caution">
    <text evidence="1">The sequence shown here is derived from an EMBL/GenBank/DDBJ whole genome shotgun (WGS) entry which is preliminary data.</text>
</comment>
<dbReference type="Gene3D" id="2.60.40.10">
    <property type="entry name" value="Immunoglobulins"/>
    <property type="match status" value="1"/>
</dbReference>
<gene>
    <name evidence="1" type="ORF">BXY64_0361</name>
</gene>
<evidence type="ECO:0000313" key="1">
    <source>
        <dbReference type="EMBL" id="RKE03364.1"/>
    </source>
</evidence>
<reference evidence="1 2" key="1">
    <citation type="submission" date="2018-09" db="EMBL/GenBank/DDBJ databases">
        <title>Genomic Encyclopedia of Archaeal and Bacterial Type Strains, Phase II (KMG-II): from individual species to whole genera.</title>
        <authorList>
            <person name="Goeker M."/>
        </authorList>
    </citation>
    <scope>NUCLEOTIDE SEQUENCE [LARGE SCALE GENOMIC DNA]</scope>
    <source>
        <strain evidence="1 2">DSM 21950</strain>
    </source>
</reference>